<proteinExistence type="predicted"/>
<comment type="caution">
    <text evidence="2">The sequence shown here is derived from an EMBL/GenBank/DDBJ whole genome shotgun (WGS) entry which is preliminary data.</text>
</comment>
<feature type="domain" description="Dinitrogenase iron-molybdenum cofactor biosynthesis" evidence="1">
    <location>
        <begin position="11"/>
        <end position="106"/>
    </location>
</feature>
<dbReference type="AlphaFoldDB" id="A0A3N5A3Q6"/>
<protein>
    <submittedName>
        <fullName evidence="2">Putative Fe-Mo cluster-binding NifX family protein</fullName>
    </submittedName>
</protein>
<dbReference type="Proteomes" id="UP000280726">
    <property type="component" value="Unassembled WGS sequence"/>
</dbReference>
<dbReference type="Gene3D" id="3.30.420.130">
    <property type="entry name" value="Dinitrogenase iron-molybdenum cofactor biosynthesis domain"/>
    <property type="match status" value="1"/>
</dbReference>
<evidence type="ECO:0000313" key="2">
    <source>
        <dbReference type="EMBL" id="RPF27985.1"/>
    </source>
</evidence>
<evidence type="ECO:0000313" key="3">
    <source>
        <dbReference type="Proteomes" id="UP000280726"/>
    </source>
</evidence>
<evidence type="ECO:0000259" key="1">
    <source>
        <dbReference type="Pfam" id="PF02579"/>
    </source>
</evidence>
<keyword evidence="3" id="KW-1185">Reference proteome</keyword>
<accession>A0A3N5A3Q6</accession>
<dbReference type="InterPro" id="IPR036105">
    <property type="entry name" value="DiNase_FeMo-co_biosyn_sf"/>
</dbReference>
<dbReference type="RefSeq" id="WP_123917921.1">
    <property type="nucleotide sequence ID" value="NZ_RKRA01000001.1"/>
</dbReference>
<dbReference type="OrthoDB" id="2082835at2"/>
<reference evidence="2 3" key="1">
    <citation type="submission" date="2018-11" db="EMBL/GenBank/DDBJ databases">
        <title>Sequencing the genomes of 1000 actinobacteria strains.</title>
        <authorList>
            <person name="Klenk H.-P."/>
        </authorList>
    </citation>
    <scope>NUCLEOTIDE SEQUENCE [LARGE SCALE GENOMIC DNA]</scope>
    <source>
        <strain evidence="2 3">DSM 14418</strain>
    </source>
</reference>
<dbReference type="InterPro" id="IPR003731">
    <property type="entry name" value="Di-Nase_FeMo-co_biosynth"/>
</dbReference>
<dbReference type="EMBL" id="RKRA01000001">
    <property type="protein sequence ID" value="RPF27985.1"/>
    <property type="molecule type" value="Genomic_DNA"/>
</dbReference>
<sequence>MRVALPVTGTGHLDPRWGRAHLIAVATVAGGAVTDWHEHEVSWDHLHDEGGEGAHHARVARFLREQQVEAVVANHMGPGMTRMLTTMGLPTVLGAEGDARIALEAALAELGASA</sequence>
<dbReference type="SUPFAM" id="SSF53146">
    <property type="entry name" value="Nitrogenase accessory factor-like"/>
    <property type="match status" value="1"/>
</dbReference>
<dbReference type="Pfam" id="PF02579">
    <property type="entry name" value="Nitro_FeMo-Co"/>
    <property type="match status" value="1"/>
</dbReference>
<organism evidence="2 3">
    <name type="scientific">Georgenia muralis</name>
    <dbReference type="NCBI Taxonomy" id="154117"/>
    <lineage>
        <taxon>Bacteria</taxon>
        <taxon>Bacillati</taxon>
        <taxon>Actinomycetota</taxon>
        <taxon>Actinomycetes</taxon>
        <taxon>Micrococcales</taxon>
        <taxon>Bogoriellaceae</taxon>
        <taxon>Georgenia</taxon>
    </lineage>
</organism>
<gene>
    <name evidence="2" type="ORF">EDD32_2492</name>
</gene>
<name>A0A3N5A3Q6_9MICO</name>